<organism evidence="3 4">
    <name type="scientific">Palleronia abyssalis</name>
    <dbReference type="NCBI Taxonomy" id="1501240"/>
    <lineage>
        <taxon>Bacteria</taxon>
        <taxon>Pseudomonadati</taxon>
        <taxon>Pseudomonadota</taxon>
        <taxon>Alphaproteobacteria</taxon>
        <taxon>Rhodobacterales</taxon>
        <taxon>Roseobacteraceae</taxon>
        <taxon>Palleronia</taxon>
    </lineage>
</organism>
<feature type="transmembrane region" description="Helical" evidence="1">
    <location>
        <begin position="283"/>
        <end position="302"/>
    </location>
</feature>
<keyword evidence="1" id="KW-0472">Membrane</keyword>
<dbReference type="OrthoDB" id="504769at2"/>
<evidence type="ECO:0000259" key="2">
    <source>
        <dbReference type="Pfam" id="PF12146"/>
    </source>
</evidence>
<feature type="transmembrane region" description="Helical" evidence="1">
    <location>
        <begin position="425"/>
        <end position="444"/>
    </location>
</feature>
<feature type="transmembrane region" description="Helical" evidence="1">
    <location>
        <begin position="314"/>
        <end position="333"/>
    </location>
</feature>
<feature type="transmembrane region" description="Helical" evidence="1">
    <location>
        <begin position="403"/>
        <end position="419"/>
    </location>
</feature>
<keyword evidence="1" id="KW-1133">Transmembrane helix</keyword>
<feature type="transmembrane region" description="Helical" evidence="1">
    <location>
        <begin position="456"/>
        <end position="476"/>
    </location>
</feature>
<dbReference type="Pfam" id="PF12146">
    <property type="entry name" value="Hydrolase_4"/>
    <property type="match status" value="1"/>
</dbReference>
<dbReference type="EC" id="4.2.99.20" evidence="3"/>
<dbReference type="Gene3D" id="3.40.50.1820">
    <property type="entry name" value="alpha/beta hydrolase"/>
    <property type="match status" value="1"/>
</dbReference>
<feature type="transmembrane region" description="Helical" evidence="1">
    <location>
        <begin position="373"/>
        <end position="391"/>
    </location>
</feature>
<feature type="domain" description="Serine aminopeptidase S33" evidence="2">
    <location>
        <begin position="48"/>
        <end position="154"/>
    </location>
</feature>
<dbReference type="SUPFAM" id="SSF53474">
    <property type="entry name" value="alpha/beta-Hydrolases"/>
    <property type="match status" value="1"/>
</dbReference>
<feature type="transmembrane region" description="Helical" evidence="1">
    <location>
        <begin position="242"/>
        <end position="262"/>
    </location>
</feature>
<name>A0A2R8BXR1_9RHOB</name>
<dbReference type="PANTHER" id="PTHR42886:SF29">
    <property type="entry name" value="PUMMELIG, ISOFORM A"/>
    <property type="match status" value="1"/>
</dbReference>
<accession>A0A2R8BXR1</accession>
<dbReference type="InterPro" id="IPR029058">
    <property type="entry name" value="AB_hydrolase_fold"/>
</dbReference>
<dbReference type="InterPro" id="IPR022742">
    <property type="entry name" value="Hydrolase_4"/>
</dbReference>
<dbReference type="Proteomes" id="UP000244912">
    <property type="component" value="Unassembled WGS sequence"/>
</dbReference>
<proteinExistence type="predicted"/>
<protein>
    <submittedName>
        <fullName evidence="3">2-succinyl-6-hydroxy-2, 4-cyclohexadiene-1-carboxylate synthase</fullName>
        <ecNumber evidence="3">4.2.99.20</ecNumber>
    </submittedName>
</protein>
<keyword evidence="3" id="KW-0456">Lyase</keyword>
<reference evidence="3 4" key="1">
    <citation type="submission" date="2018-03" db="EMBL/GenBank/DDBJ databases">
        <authorList>
            <person name="Keele B.F."/>
        </authorList>
    </citation>
    <scope>NUCLEOTIDE SEQUENCE [LARGE SCALE GENOMIC DNA]</scope>
    <source>
        <strain evidence="3 4">CECT 8504</strain>
    </source>
</reference>
<evidence type="ECO:0000256" key="1">
    <source>
        <dbReference type="SAM" id="Phobius"/>
    </source>
</evidence>
<dbReference type="PANTHER" id="PTHR42886">
    <property type="entry name" value="RE40534P-RELATED"/>
    <property type="match status" value="1"/>
</dbReference>
<gene>
    <name evidence="3" type="primary">menH_2</name>
    <name evidence="3" type="ORF">PAA8504_02754</name>
</gene>
<dbReference type="AlphaFoldDB" id="A0A2R8BXR1"/>
<dbReference type="EMBL" id="ONZF01000006">
    <property type="protein sequence ID" value="SPJ24913.1"/>
    <property type="molecule type" value="Genomic_DNA"/>
</dbReference>
<sequence>MRPLVAAFLIVLSVVVLELPRAGLEITTFDVGATPVTRYARPGAEGPAVVIAHGFAGSRQMMQGYALPLARAGYRVFAFDFLGHGRNPVPMSGDLTAIEGTTRLLVDQTAAVIDAIDAGTRPLALLGHSMATDVLVRVAGGRDDIGPLVLLSAFSNAIDAERPETLLTVTGAWEPGLRDAAVEFVRMVDPDAAPSQTVSNGEVTRRTVIAPYIEHVSILHSRVGRRAALDWLDQVYGRASDVMLLPTGPAILALLAGLVLLFRPVARVLPDRATPAPALRRGQIAVAALLPAVVAPVVAVPLDPDLLPVLVADYLALHLLVFGLVQLILIRRWGLPWGPLSGRALILVLVWSGIVGLALDRYAANFWPTADRVWIAAAMVPGTVCFLMADAILTRGASLARRVALRAGVLASLGLAVTLDFDDLFFLVMIAPVIVLFYLVFGTLGRAASRRSGPLAAGLALGLVLAWTLGVSFPLVGTGPLR</sequence>
<dbReference type="RefSeq" id="WP_108894727.1">
    <property type="nucleotide sequence ID" value="NZ_ONZF01000006.1"/>
</dbReference>
<evidence type="ECO:0000313" key="4">
    <source>
        <dbReference type="Proteomes" id="UP000244912"/>
    </source>
</evidence>
<feature type="transmembrane region" description="Helical" evidence="1">
    <location>
        <begin position="345"/>
        <end position="367"/>
    </location>
</feature>
<keyword evidence="1" id="KW-0812">Transmembrane</keyword>
<dbReference type="GO" id="GO:0070205">
    <property type="term" value="F:2-succinyl-6-hydroxy-2,4-cyclohexadiene-1-carboxylate synthase activity"/>
    <property type="evidence" value="ECO:0007669"/>
    <property type="project" value="UniProtKB-EC"/>
</dbReference>
<evidence type="ECO:0000313" key="3">
    <source>
        <dbReference type="EMBL" id="SPJ24913.1"/>
    </source>
</evidence>
<keyword evidence="4" id="KW-1185">Reference proteome</keyword>